<dbReference type="InterPro" id="IPR036291">
    <property type="entry name" value="NAD(P)-bd_dom_sf"/>
</dbReference>
<dbReference type="PANTHER" id="PTHR43362:SF1">
    <property type="entry name" value="MANNITOL DEHYDROGENASE 2-RELATED"/>
    <property type="match status" value="1"/>
</dbReference>
<dbReference type="EMBL" id="PRLP01000122">
    <property type="protein sequence ID" value="PPC74973.1"/>
    <property type="molecule type" value="Genomic_DNA"/>
</dbReference>
<dbReference type="InterPro" id="IPR013131">
    <property type="entry name" value="Mannitol_DH_N"/>
</dbReference>
<feature type="domain" description="Mannitol dehydrogenase N-terminal" evidence="4">
    <location>
        <begin position="28"/>
        <end position="278"/>
    </location>
</feature>
<dbReference type="InterPro" id="IPR008927">
    <property type="entry name" value="6-PGluconate_DH-like_C_sf"/>
</dbReference>
<dbReference type="InterPro" id="IPR023027">
    <property type="entry name" value="Mannitol_DH_CS"/>
</dbReference>
<protein>
    <submittedName>
        <fullName evidence="6">Mannitol dehydrogenase</fullName>
    </submittedName>
</protein>
<dbReference type="AlphaFoldDB" id="A0A2S5KK27"/>
<evidence type="ECO:0000313" key="6">
    <source>
        <dbReference type="EMBL" id="PPC74973.1"/>
    </source>
</evidence>
<gene>
    <name evidence="6" type="ORF">C4K68_23680</name>
</gene>
<dbReference type="FunFam" id="3.40.50.720:FF:000129">
    <property type="entry name" value="D-mannonate oxidoreductase"/>
    <property type="match status" value="1"/>
</dbReference>
<dbReference type="InterPro" id="IPR000669">
    <property type="entry name" value="Mannitol_DH"/>
</dbReference>
<proteinExistence type="inferred from homology"/>
<evidence type="ECO:0000256" key="2">
    <source>
        <dbReference type="ARBA" id="ARBA00023027"/>
    </source>
</evidence>
<organism evidence="6 7">
    <name type="scientific">Proteobacteria bacterium 228</name>
    <dbReference type="NCBI Taxonomy" id="2083153"/>
    <lineage>
        <taxon>Bacteria</taxon>
        <taxon>Pseudomonadati</taxon>
        <taxon>Pseudomonadota</taxon>
    </lineage>
</organism>
<comment type="caution">
    <text evidence="6">The sequence shown here is derived from an EMBL/GenBank/DDBJ whole genome shotgun (WGS) entry which is preliminary data.</text>
</comment>
<dbReference type="SUPFAM" id="SSF51735">
    <property type="entry name" value="NAD(P)-binding Rossmann-fold domains"/>
    <property type="match status" value="1"/>
</dbReference>
<dbReference type="PANTHER" id="PTHR43362">
    <property type="entry name" value="MANNITOL DEHYDROGENASE DSF1-RELATED"/>
    <property type="match status" value="1"/>
</dbReference>
<dbReference type="Proteomes" id="UP000238196">
    <property type="component" value="Unassembled WGS sequence"/>
</dbReference>
<dbReference type="PROSITE" id="PS00974">
    <property type="entry name" value="MANNITOL_DHGENASE"/>
    <property type="match status" value="1"/>
</dbReference>
<dbReference type="OrthoDB" id="271711at2"/>
<dbReference type="InterPro" id="IPR013328">
    <property type="entry name" value="6PGD_dom2"/>
</dbReference>
<evidence type="ECO:0000256" key="1">
    <source>
        <dbReference type="ARBA" id="ARBA00023002"/>
    </source>
</evidence>
<dbReference type="Gene3D" id="1.10.1040.10">
    <property type="entry name" value="N-(1-d-carboxylethyl)-l-norvaline Dehydrogenase, domain 2"/>
    <property type="match status" value="1"/>
</dbReference>
<dbReference type="GO" id="GO:0016616">
    <property type="term" value="F:oxidoreductase activity, acting on the CH-OH group of donors, NAD or NADP as acceptor"/>
    <property type="evidence" value="ECO:0007669"/>
    <property type="project" value="TreeGrafter"/>
</dbReference>
<dbReference type="GO" id="GO:0019594">
    <property type="term" value="P:mannitol metabolic process"/>
    <property type="evidence" value="ECO:0007669"/>
    <property type="project" value="InterPro"/>
</dbReference>
<reference evidence="6 7" key="1">
    <citation type="submission" date="2018-02" db="EMBL/GenBank/DDBJ databases">
        <title>novel marine gammaproteobacteria from coastal saline agro ecosystem.</title>
        <authorList>
            <person name="Krishnan R."/>
            <person name="Ramesh Kumar N."/>
        </authorList>
    </citation>
    <scope>NUCLEOTIDE SEQUENCE [LARGE SCALE GENOMIC DNA]</scope>
    <source>
        <strain evidence="6 7">228</strain>
    </source>
</reference>
<name>A0A2S5KK27_9PROT</name>
<evidence type="ECO:0000256" key="3">
    <source>
        <dbReference type="ARBA" id="ARBA00061451"/>
    </source>
</evidence>
<dbReference type="SUPFAM" id="SSF48179">
    <property type="entry name" value="6-phosphogluconate dehydrogenase C-terminal domain-like"/>
    <property type="match status" value="1"/>
</dbReference>
<keyword evidence="1" id="KW-0560">Oxidoreductase</keyword>
<dbReference type="Gene3D" id="3.40.50.720">
    <property type="entry name" value="NAD(P)-binding Rossmann-like Domain"/>
    <property type="match status" value="1"/>
</dbReference>
<dbReference type="InterPro" id="IPR013118">
    <property type="entry name" value="Mannitol_DH_C"/>
</dbReference>
<evidence type="ECO:0000259" key="4">
    <source>
        <dbReference type="Pfam" id="PF01232"/>
    </source>
</evidence>
<keyword evidence="2" id="KW-0520">NAD</keyword>
<dbReference type="InterPro" id="IPR050988">
    <property type="entry name" value="Mannitol_DH/Oxidoreductase"/>
</dbReference>
<evidence type="ECO:0000259" key="5">
    <source>
        <dbReference type="Pfam" id="PF08125"/>
    </source>
</evidence>
<dbReference type="Pfam" id="PF08125">
    <property type="entry name" value="Mannitol_dh_C"/>
    <property type="match status" value="1"/>
</dbReference>
<sequence length="490" mass="54977">MKLNAANLQQLPASVGQPGYERGDIRQGIVHVGVGGFHRAHQAVYTDLLLKQGKARDWGICGVGLRAEDKGMRDALASQDYLYTMVELGDSDDTEIKVIGAIQDFILAPEQPEQLLARLTDPDTRIVSLTITEGGYCVDDSTGEFNAGLPQIQYDLAHPDSPRTIFGYLAKALRQRRDQGITPFTIMSCDNLPHNGEVTRKAVITFTRLLDAELADWINSNVAFPNAMVDRITPMTSAEHRQQLQDKTGVEDAWPVVCEPFIQWVLEDTFCNGRPQWEEVGVQFTQDVTPYEHMKLKLLNGSHLALTYLGFVQGYQFVHEAMQDPLIEKFVRDFMDIDVTPQLAPVPGINLSEYKQTLIDRFSNRAICDQLERTCSDGSAKFPKYIMLTVNQLLQDGQPLDRVALIIASWAWYLKGVNERGETYRIPDPRADFMQQQVEDDATLTQRFLGVEDIFGKAPLASAEFVAAFERALNSLRDKGVQATLRDYVA</sequence>
<feature type="domain" description="Mannitol dehydrogenase C-terminal" evidence="5">
    <location>
        <begin position="287"/>
        <end position="476"/>
    </location>
</feature>
<dbReference type="Pfam" id="PF01232">
    <property type="entry name" value="Mannitol_dh"/>
    <property type="match status" value="1"/>
</dbReference>
<comment type="similarity">
    <text evidence="3">Belongs to the mannitol dehydrogenase family. UxuB subfamily.</text>
</comment>
<dbReference type="PRINTS" id="PR00084">
    <property type="entry name" value="MTLDHDRGNASE"/>
</dbReference>
<accession>A0A2S5KK27</accession>
<evidence type="ECO:0000313" key="7">
    <source>
        <dbReference type="Proteomes" id="UP000238196"/>
    </source>
</evidence>